<comment type="subcellular location">
    <subcellularLocation>
        <location evidence="2">Nucleus</location>
    </subcellularLocation>
</comment>
<dbReference type="InterPro" id="IPR032570">
    <property type="entry name" value="SF1-HH"/>
</dbReference>
<dbReference type="GO" id="GO:0048024">
    <property type="term" value="P:regulation of mRNA splicing, via spliceosome"/>
    <property type="evidence" value="ECO:0007669"/>
    <property type="project" value="TreeGrafter"/>
</dbReference>
<dbReference type="EMBL" id="CAJJDP010000069">
    <property type="protein sequence ID" value="CAD8178095.1"/>
    <property type="molecule type" value="Genomic_DNA"/>
</dbReference>
<gene>
    <name evidence="5" type="ORF">POCTA_138.1.T0700139</name>
</gene>
<dbReference type="InterPro" id="IPR004087">
    <property type="entry name" value="KH_dom"/>
</dbReference>
<dbReference type="Pfam" id="PF22675">
    <property type="entry name" value="KH-I_KHDC4-BBP"/>
    <property type="match status" value="1"/>
</dbReference>
<dbReference type="GO" id="GO:0008270">
    <property type="term" value="F:zinc ion binding"/>
    <property type="evidence" value="ECO:0007669"/>
    <property type="project" value="UniProtKB-UniRule"/>
</dbReference>
<keyword evidence="1" id="KW-0694">RNA-binding</keyword>
<accession>A0A8S1VPP3</accession>
<dbReference type="InterPro" id="IPR055256">
    <property type="entry name" value="KH_1_KHDC4/BBP-like"/>
</dbReference>
<comment type="function">
    <text evidence="2">Necessary for the splicing of pre-mRNA. Has a role in the recognition of the branch site (5'-UACUAAC-3'), the pyrimidine tract and the 3'-splice site at the 3'-end of introns.</text>
</comment>
<keyword evidence="2" id="KW-0539">Nucleus</keyword>
<dbReference type="GO" id="GO:0005681">
    <property type="term" value="C:spliceosomal complex"/>
    <property type="evidence" value="ECO:0007669"/>
    <property type="project" value="UniProtKB-KW"/>
</dbReference>
<keyword evidence="2" id="KW-0862">Zinc</keyword>
<evidence type="ECO:0000259" key="4">
    <source>
        <dbReference type="SMART" id="SM00322"/>
    </source>
</evidence>
<evidence type="ECO:0000256" key="3">
    <source>
        <dbReference type="SAM" id="MobiDB-lite"/>
    </source>
</evidence>
<dbReference type="GO" id="GO:0000398">
    <property type="term" value="P:mRNA splicing, via spliceosome"/>
    <property type="evidence" value="ECO:0007669"/>
    <property type="project" value="UniProtKB-UniRule"/>
</dbReference>
<dbReference type="AlphaFoldDB" id="A0A8S1VPP3"/>
<dbReference type="OrthoDB" id="6777263at2759"/>
<keyword evidence="2" id="KW-0863">Zinc-finger</keyword>
<keyword evidence="6" id="KW-1185">Reference proteome</keyword>
<dbReference type="PANTHER" id="PTHR11208:SF45">
    <property type="entry name" value="SPLICING FACTOR 1"/>
    <property type="match status" value="1"/>
</dbReference>
<dbReference type="SMART" id="SM00322">
    <property type="entry name" value="KH"/>
    <property type="match status" value="1"/>
</dbReference>
<name>A0A8S1VPP3_PAROT</name>
<dbReference type="PANTHER" id="PTHR11208">
    <property type="entry name" value="RNA-BINDING PROTEIN RELATED"/>
    <property type="match status" value="1"/>
</dbReference>
<organism evidence="5 6">
    <name type="scientific">Paramecium octaurelia</name>
    <dbReference type="NCBI Taxonomy" id="43137"/>
    <lineage>
        <taxon>Eukaryota</taxon>
        <taxon>Sar</taxon>
        <taxon>Alveolata</taxon>
        <taxon>Ciliophora</taxon>
        <taxon>Intramacronucleata</taxon>
        <taxon>Oligohymenophorea</taxon>
        <taxon>Peniculida</taxon>
        <taxon>Parameciidae</taxon>
        <taxon>Paramecium</taxon>
    </lineage>
</organism>
<feature type="region of interest" description="Disordered" evidence="3">
    <location>
        <begin position="178"/>
        <end position="204"/>
    </location>
</feature>
<reference evidence="5" key="1">
    <citation type="submission" date="2021-01" db="EMBL/GenBank/DDBJ databases">
        <authorList>
            <consortium name="Genoscope - CEA"/>
            <person name="William W."/>
        </authorList>
    </citation>
    <scope>NUCLEOTIDE SEQUENCE</scope>
</reference>
<dbReference type="GO" id="GO:0003729">
    <property type="term" value="F:mRNA binding"/>
    <property type="evidence" value="ECO:0007669"/>
    <property type="project" value="TreeGrafter"/>
</dbReference>
<comment type="similarity">
    <text evidence="2">Belongs to the BBP/SF1 family.</text>
</comment>
<dbReference type="OMA" id="VMSQSYG"/>
<keyword evidence="2" id="KW-0507">mRNA processing</keyword>
<keyword evidence="2" id="KW-0508">mRNA splicing</keyword>
<comment type="caution">
    <text evidence="5">The sequence shown here is derived from an EMBL/GenBank/DDBJ whole genome shotgun (WGS) entry which is preliminary data.</text>
</comment>
<evidence type="ECO:0000256" key="1">
    <source>
        <dbReference type="ARBA" id="ARBA00022884"/>
    </source>
</evidence>
<protein>
    <recommendedName>
        <fullName evidence="2">Branchpoint-bridging protein</fullName>
    </recommendedName>
</protein>
<feature type="domain" description="K Homology" evidence="4">
    <location>
        <begin position="248"/>
        <end position="329"/>
    </location>
</feature>
<dbReference type="GO" id="GO:0045131">
    <property type="term" value="F:pre-mRNA branch point binding"/>
    <property type="evidence" value="ECO:0007669"/>
    <property type="project" value="UniProtKB-UniRule"/>
</dbReference>
<sequence length="499" mass="58000">MAGIEQEEGIIIEENKQDSRMNFADEIIIDEQHILTISAEKMFEEPQKRTRKSRWGGRPDRKCARPEQKHLQFNPLEAMMNRKCILPVGAQSLAPPVPIGMALPWGMQPMPVMPVMSQSYGYNFVRTDTSHTRWGPDYEKTFQPPSLNCIPPDLSIDDLEYIIRLYCLDDINQKLQQPIDSKMDDPDLRSPSPEPVYDQHGKRVNTREVRRKENFQRIKCSLTEECIKINKNFVPPHDFKPLKKSQKIYLTDTLNAPDTNYIGLILGPGGNTQKFLEGKTGCKISVRGKGSSNTKKVDWDMDDKLHVLIQADNDEQLQQGVIEIEKILSGNQEDEQARNARLQGQVIATVLRDDFCEYCHEKGHRTYACPTKIPFEKARVKCEICHEFSHPTSDCPQKFEHKESFIQQQYDKYRKDLGLEKNTEILQQDSQNEKRTTEQRVAFITNAQIVKPIQNLQIEDDKFVMERLRREQQERDNYEKAQKKALEQYTLQSQENQNK</sequence>
<keyword evidence="2" id="KW-0747">Spliceosome</keyword>
<dbReference type="InterPro" id="IPR045071">
    <property type="entry name" value="BBP-like"/>
</dbReference>
<dbReference type="Proteomes" id="UP000683925">
    <property type="component" value="Unassembled WGS sequence"/>
</dbReference>
<dbReference type="Pfam" id="PF16275">
    <property type="entry name" value="SF1-HH"/>
    <property type="match status" value="1"/>
</dbReference>
<evidence type="ECO:0000313" key="5">
    <source>
        <dbReference type="EMBL" id="CAD8178095.1"/>
    </source>
</evidence>
<proteinExistence type="inferred from homology"/>
<keyword evidence="2" id="KW-0479">Metal-binding</keyword>
<evidence type="ECO:0000256" key="2">
    <source>
        <dbReference type="RuleBase" id="RU367126"/>
    </source>
</evidence>
<evidence type="ECO:0000313" key="6">
    <source>
        <dbReference type="Proteomes" id="UP000683925"/>
    </source>
</evidence>